<evidence type="ECO:0000313" key="2">
    <source>
        <dbReference type="Proteomes" id="UP000008909"/>
    </source>
</evidence>
<keyword evidence="2" id="KW-1185">Reference proteome</keyword>
<accession>G7YXY4</accession>
<reference evidence="1" key="1">
    <citation type="journal article" date="2011" name="Genome Biol.">
        <title>The draft genome of the carcinogenic human liver fluke Clonorchis sinensis.</title>
        <authorList>
            <person name="Wang X."/>
            <person name="Chen W."/>
            <person name="Huang Y."/>
            <person name="Sun J."/>
            <person name="Men J."/>
            <person name="Liu H."/>
            <person name="Luo F."/>
            <person name="Guo L."/>
            <person name="Lv X."/>
            <person name="Deng C."/>
            <person name="Zhou C."/>
            <person name="Fan Y."/>
            <person name="Li X."/>
            <person name="Huang L."/>
            <person name="Hu Y."/>
            <person name="Liang C."/>
            <person name="Hu X."/>
            <person name="Xu J."/>
            <person name="Yu X."/>
        </authorList>
    </citation>
    <scope>NUCLEOTIDE SEQUENCE [LARGE SCALE GENOMIC DNA]</scope>
    <source>
        <strain evidence="1">Henan</strain>
    </source>
</reference>
<reference key="2">
    <citation type="submission" date="2011-10" db="EMBL/GenBank/DDBJ databases">
        <title>The genome and transcriptome sequence of Clonorchis sinensis provide insights into the carcinogenic liver fluke.</title>
        <authorList>
            <person name="Wang X."/>
            <person name="Huang Y."/>
            <person name="Chen W."/>
            <person name="Liu H."/>
            <person name="Guo L."/>
            <person name="Chen Y."/>
            <person name="Luo F."/>
            <person name="Zhou W."/>
            <person name="Sun J."/>
            <person name="Mao Q."/>
            <person name="Liang P."/>
            <person name="Zhou C."/>
            <person name="Tian Y."/>
            <person name="Men J."/>
            <person name="Lv X."/>
            <person name="Huang L."/>
            <person name="Zhou J."/>
            <person name="Hu Y."/>
            <person name="Li R."/>
            <person name="Zhang F."/>
            <person name="Lei H."/>
            <person name="Li X."/>
            <person name="Hu X."/>
            <person name="Liang C."/>
            <person name="Xu J."/>
            <person name="Wu Z."/>
            <person name="Yu X."/>
        </authorList>
    </citation>
    <scope>NUCLEOTIDE SEQUENCE</scope>
    <source>
        <strain>Henan</strain>
    </source>
</reference>
<organism evidence="1 2">
    <name type="scientific">Clonorchis sinensis</name>
    <name type="common">Chinese liver fluke</name>
    <dbReference type="NCBI Taxonomy" id="79923"/>
    <lineage>
        <taxon>Eukaryota</taxon>
        <taxon>Metazoa</taxon>
        <taxon>Spiralia</taxon>
        <taxon>Lophotrochozoa</taxon>
        <taxon>Platyhelminthes</taxon>
        <taxon>Trematoda</taxon>
        <taxon>Digenea</taxon>
        <taxon>Opisthorchiida</taxon>
        <taxon>Opisthorchiata</taxon>
        <taxon>Opisthorchiidae</taxon>
        <taxon>Clonorchis</taxon>
    </lineage>
</organism>
<protein>
    <submittedName>
        <fullName evidence="1">Uncharacterized protein</fullName>
    </submittedName>
</protein>
<sequence>MGTPGLTSPVVNAVGGNGPIAQSVVLMHQSYRLQPISEQTKHAFASKAWLYVPHSRFPVVETVAAGTNVFVVHAASKNEDHKELPDTEADIFACAQPSLPKHAQKSGQLVSGYVYRRTPRSVTFTPVNNMRELVSQVRVQLSGCSEKCVWRSFCLPSVEYYALWSAIPHLARLFGDLIPPIRVHGSCVNTKEELVAAWGDSLHNSVDGRGLRELVASPLSNRWLVFPERVFLGYLSAVSSSDANCSGRD</sequence>
<dbReference type="EMBL" id="DF145073">
    <property type="protein sequence ID" value="GAA57813.1"/>
    <property type="molecule type" value="Genomic_DNA"/>
</dbReference>
<dbReference type="Proteomes" id="UP000008909">
    <property type="component" value="Unassembled WGS sequence"/>
</dbReference>
<proteinExistence type="predicted"/>
<gene>
    <name evidence="1" type="ORF">CLF_113229</name>
</gene>
<name>G7YXY4_CLOSI</name>
<evidence type="ECO:0000313" key="1">
    <source>
        <dbReference type="EMBL" id="GAA57813.1"/>
    </source>
</evidence>
<dbReference type="AlphaFoldDB" id="G7YXY4"/>